<evidence type="ECO:0000313" key="3">
    <source>
        <dbReference type="Proteomes" id="UP000006732"/>
    </source>
</evidence>
<dbReference type="OrthoDB" id="5704083at2"/>
<dbReference type="HOGENOM" id="CLU_084726_1_0_7"/>
<dbReference type="GO" id="GO:0043571">
    <property type="term" value="P:maintenance of CRISPR repeat elements"/>
    <property type="evidence" value="ECO:0007669"/>
    <property type="project" value="InterPro"/>
</dbReference>
<reference evidence="2 3" key="1">
    <citation type="submission" date="2006-10" db="EMBL/GenBank/DDBJ databases">
        <title>Complete sequence of chromosome of Pelobacter propionicus DSM 2379.</title>
        <authorList>
            <consortium name="US DOE Joint Genome Institute"/>
            <person name="Copeland A."/>
            <person name="Lucas S."/>
            <person name="Lapidus A."/>
            <person name="Barry K."/>
            <person name="Detter J.C."/>
            <person name="Glavina del Rio T."/>
            <person name="Hammon N."/>
            <person name="Israni S."/>
            <person name="Dalin E."/>
            <person name="Tice H."/>
            <person name="Pitluck S."/>
            <person name="Saunders E."/>
            <person name="Brettin T."/>
            <person name="Bruce D."/>
            <person name="Han C."/>
            <person name="Tapia R."/>
            <person name="Schmutz J."/>
            <person name="Larimer F."/>
            <person name="Land M."/>
            <person name="Hauser L."/>
            <person name="Kyrpides N."/>
            <person name="Kim E."/>
            <person name="Lovley D."/>
            <person name="Richardson P."/>
        </authorList>
    </citation>
    <scope>NUCLEOTIDE SEQUENCE [LARGE SCALE GENOMIC DNA]</scope>
    <source>
        <strain evidence="3">DSM 2379 / NBRC 103807 / OttBd1</strain>
    </source>
</reference>
<dbReference type="GO" id="GO:0003723">
    <property type="term" value="F:RNA binding"/>
    <property type="evidence" value="ECO:0007669"/>
    <property type="project" value="InterPro"/>
</dbReference>
<dbReference type="RefSeq" id="WP_011736202.1">
    <property type="nucleotide sequence ID" value="NC_008609.1"/>
</dbReference>
<dbReference type="NCBIfam" id="TIGR02593">
    <property type="entry name" value="CRISPR_cas5"/>
    <property type="match status" value="1"/>
</dbReference>
<organism evidence="2 3">
    <name type="scientific">Pelobacter propionicus (strain DSM 2379 / NBRC 103807 / OttBd1)</name>
    <dbReference type="NCBI Taxonomy" id="338966"/>
    <lineage>
        <taxon>Bacteria</taxon>
        <taxon>Pseudomonadati</taxon>
        <taxon>Thermodesulfobacteriota</taxon>
        <taxon>Desulfuromonadia</taxon>
        <taxon>Desulfuromonadales</taxon>
        <taxon>Desulfuromonadaceae</taxon>
        <taxon>Pelobacter</taxon>
    </lineage>
</organism>
<dbReference type="NCBIfam" id="TIGR01868">
    <property type="entry name" value="casD_Cas5e"/>
    <property type="match status" value="1"/>
</dbReference>
<dbReference type="EMBL" id="CP000482">
    <property type="protein sequence ID" value="ABK99946.1"/>
    <property type="molecule type" value="Genomic_DNA"/>
</dbReference>
<dbReference type="KEGG" id="ppd:Ppro_2339"/>
<keyword evidence="1" id="KW-0051">Antiviral defense</keyword>
<dbReference type="AlphaFoldDB" id="A1ARH6"/>
<sequence>MPTLLLRLVGPMQSWGTTSRFDQRDTGKEPSKSGVVGLLAAALGIDRENWVDLEPLTCLAMGVRHDRPGVPKRDYQTAGCASTDTIIKADGTQAKGGGVVSQRFYLADAAFLVGLECDDNCLLERIHVALHNPFWTLALGRKSYVPSESIWIVDGVRDAPLLETLKRYPWIASSRSREEPPERLLVSIESDDGAGVLKMDQPLSSFAERRFGARFVRSEWIPFPQEVASVPE</sequence>
<dbReference type="Pfam" id="PF09704">
    <property type="entry name" value="Cas_Cas5d"/>
    <property type="match status" value="1"/>
</dbReference>
<dbReference type="InterPro" id="IPR010147">
    <property type="entry name" value="CRISPR-assoc_prot_CasD"/>
</dbReference>
<dbReference type="InterPro" id="IPR013422">
    <property type="entry name" value="CRISPR-assoc_prot_Cas5_N"/>
</dbReference>
<dbReference type="GO" id="GO:0051607">
    <property type="term" value="P:defense response to virus"/>
    <property type="evidence" value="ECO:0007669"/>
    <property type="project" value="UniProtKB-KW"/>
</dbReference>
<dbReference type="STRING" id="338966.Ppro_2339"/>
<evidence type="ECO:0000256" key="1">
    <source>
        <dbReference type="ARBA" id="ARBA00023118"/>
    </source>
</evidence>
<evidence type="ECO:0000313" key="2">
    <source>
        <dbReference type="EMBL" id="ABK99946.1"/>
    </source>
</evidence>
<dbReference type="eggNOG" id="ENOG502ZBPB">
    <property type="taxonomic scope" value="Bacteria"/>
</dbReference>
<keyword evidence="3" id="KW-1185">Reference proteome</keyword>
<proteinExistence type="predicted"/>
<dbReference type="InterPro" id="IPR021124">
    <property type="entry name" value="CRISPR-assoc_prot_Cas5"/>
</dbReference>
<protein>
    <submittedName>
        <fullName evidence="2">CRISPR-associated protein, Cas5e family</fullName>
    </submittedName>
</protein>
<accession>A1ARH6</accession>
<dbReference type="Proteomes" id="UP000006732">
    <property type="component" value="Chromosome"/>
</dbReference>
<dbReference type="Gene3D" id="3.30.70.2660">
    <property type="match status" value="1"/>
</dbReference>
<name>A1ARH6_PELPD</name>
<gene>
    <name evidence="2" type="ordered locus">Ppro_2339</name>
</gene>
<dbReference type="CDD" id="cd09756">
    <property type="entry name" value="Cas5_I-E"/>
    <property type="match status" value="1"/>
</dbReference>